<feature type="domain" description="Ketoreductase" evidence="4">
    <location>
        <begin position="1"/>
        <end position="182"/>
    </location>
</feature>
<dbReference type="EMBL" id="CP108090">
    <property type="protein sequence ID" value="WUQ10081.1"/>
    <property type="molecule type" value="Genomic_DNA"/>
</dbReference>
<sequence length="256" mass="26290">MTTLITGATEGIGRAFALALAAEGHTVTAVARTERHLQALMTELGPGGSDGEHDYLVADLATPDGVRTVADALTATPYDLLINNAGLARPGPFAVTPLDQALPALRLNCEAVVALAHAFLATAGHGAALVNVASTLAFAPQPGQAVYSATKAFVASFSEALWYEQRPRGVYVMALCPGPTATRPGLHTDIPAALVRAPDAVVAAALTALRRRRRPTVVPGRANALLAAATRYLPRTAILSLLADGPGPSVSQGPRG</sequence>
<dbReference type="PANTHER" id="PTHR44196">
    <property type="entry name" value="DEHYDROGENASE/REDUCTASE SDR FAMILY MEMBER 7B"/>
    <property type="match status" value="1"/>
</dbReference>
<evidence type="ECO:0000259" key="4">
    <source>
        <dbReference type="SMART" id="SM00822"/>
    </source>
</evidence>
<dbReference type="PRINTS" id="PR00080">
    <property type="entry name" value="SDRFAMILY"/>
</dbReference>
<dbReference type="PIRSF" id="PIRSF000126">
    <property type="entry name" value="11-beta-HSD1"/>
    <property type="match status" value="1"/>
</dbReference>
<dbReference type="PANTHER" id="PTHR44196:SF2">
    <property type="entry name" value="SHORT-CHAIN DEHYDROGENASE-RELATED"/>
    <property type="match status" value="1"/>
</dbReference>
<keyword evidence="2" id="KW-0560">Oxidoreductase</keyword>
<dbReference type="Gene3D" id="3.40.50.720">
    <property type="entry name" value="NAD(P)-binding Rossmann-like Domain"/>
    <property type="match status" value="1"/>
</dbReference>
<gene>
    <name evidence="5" type="ORF">OG517_00630</name>
    <name evidence="6" type="ORF">OG517_42540</name>
</gene>
<evidence type="ECO:0000313" key="7">
    <source>
        <dbReference type="Proteomes" id="UP001432039"/>
    </source>
</evidence>
<evidence type="ECO:0000256" key="3">
    <source>
        <dbReference type="RuleBase" id="RU000363"/>
    </source>
</evidence>
<dbReference type="SMART" id="SM00822">
    <property type="entry name" value="PKS_KR"/>
    <property type="match status" value="1"/>
</dbReference>
<protein>
    <submittedName>
        <fullName evidence="5">SDR family NAD(P)-dependent oxidoreductase</fullName>
    </submittedName>
</protein>
<dbReference type="Proteomes" id="UP001432039">
    <property type="component" value="Chromosome"/>
</dbReference>
<dbReference type="InterPro" id="IPR002347">
    <property type="entry name" value="SDR_fam"/>
</dbReference>
<dbReference type="RefSeq" id="WP_328959647.1">
    <property type="nucleotide sequence ID" value="NZ_CP108090.1"/>
</dbReference>
<accession>A0ABZ1T427</accession>
<dbReference type="InterPro" id="IPR036291">
    <property type="entry name" value="NAD(P)-bd_dom_sf"/>
</dbReference>
<evidence type="ECO:0000313" key="5">
    <source>
        <dbReference type="EMBL" id="WUQ10081.1"/>
    </source>
</evidence>
<keyword evidence="7" id="KW-1185">Reference proteome</keyword>
<dbReference type="InterPro" id="IPR057326">
    <property type="entry name" value="KR_dom"/>
</dbReference>
<dbReference type="SUPFAM" id="SSF51735">
    <property type="entry name" value="NAD(P)-binding Rossmann-fold domains"/>
    <property type="match status" value="1"/>
</dbReference>
<dbReference type="EMBL" id="CP108090">
    <property type="protein sequence ID" value="WUQ17526.1"/>
    <property type="molecule type" value="Genomic_DNA"/>
</dbReference>
<comment type="similarity">
    <text evidence="1 3">Belongs to the short-chain dehydrogenases/reductases (SDR) family.</text>
</comment>
<organism evidence="5 7">
    <name type="scientific">Streptomyces virginiae</name>
    <name type="common">Streptomyces cinnamonensis</name>
    <dbReference type="NCBI Taxonomy" id="1961"/>
    <lineage>
        <taxon>Bacteria</taxon>
        <taxon>Bacillati</taxon>
        <taxon>Actinomycetota</taxon>
        <taxon>Actinomycetes</taxon>
        <taxon>Kitasatosporales</taxon>
        <taxon>Streptomycetaceae</taxon>
        <taxon>Streptomyces</taxon>
    </lineage>
</organism>
<evidence type="ECO:0000313" key="6">
    <source>
        <dbReference type="EMBL" id="WUQ17526.1"/>
    </source>
</evidence>
<proteinExistence type="inferred from homology"/>
<evidence type="ECO:0000256" key="2">
    <source>
        <dbReference type="ARBA" id="ARBA00023002"/>
    </source>
</evidence>
<dbReference type="CDD" id="cd05233">
    <property type="entry name" value="SDR_c"/>
    <property type="match status" value="1"/>
</dbReference>
<reference evidence="5" key="1">
    <citation type="submission" date="2022-10" db="EMBL/GenBank/DDBJ databases">
        <title>The complete genomes of actinobacterial strains from the NBC collection.</title>
        <authorList>
            <person name="Joergensen T.S."/>
            <person name="Alvarez Arevalo M."/>
            <person name="Sterndorff E.B."/>
            <person name="Faurdal D."/>
            <person name="Vuksanovic O."/>
            <person name="Mourched A.-S."/>
            <person name="Charusanti P."/>
            <person name="Shaw S."/>
            <person name="Blin K."/>
            <person name="Weber T."/>
        </authorList>
    </citation>
    <scope>NUCLEOTIDE SEQUENCE</scope>
    <source>
        <strain evidence="5">NBC_00248</strain>
    </source>
</reference>
<dbReference type="PRINTS" id="PR00081">
    <property type="entry name" value="GDHRDH"/>
</dbReference>
<evidence type="ECO:0000256" key="1">
    <source>
        <dbReference type="ARBA" id="ARBA00006484"/>
    </source>
</evidence>
<name>A0ABZ1T427_STRVG</name>
<dbReference type="Pfam" id="PF00106">
    <property type="entry name" value="adh_short"/>
    <property type="match status" value="1"/>
</dbReference>